<dbReference type="EMBL" id="CP034562">
    <property type="protein sequence ID" value="AZQ62261.1"/>
    <property type="molecule type" value="Genomic_DNA"/>
</dbReference>
<evidence type="ECO:0000256" key="2">
    <source>
        <dbReference type="ARBA" id="ARBA00009773"/>
    </source>
</evidence>
<dbReference type="KEGG" id="fll:EI427_08430"/>
<keyword evidence="3 6" id="KW-0812">Transmembrane</keyword>
<dbReference type="PANTHER" id="PTHR21716:SF64">
    <property type="entry name" value="AI-2 TRANSPORT PROTEIN TQSA"/>
    <property type="match status" value="1"/>
</dbReference>
<evidence type="ECO:0000256" key="6">
    <source>
        <dbReference type="SAM" id="Phobius"/>
    </source>
</evidence>
<keyword evidence="4 6" id="KW-1133">Transmembrane helix</keyword>
<keyword evidence="5 6" id="KW-0472">Membrane</keyword>
<reference evidence="7 8" key="1">
    <citation type="submission" date="2018-12" db="EMBL/GenBank/DDBJ databases">
        <title>Flammeovirga pectinis sp. nov., isolated from the gut of the Korean scallop, Patinopecten yessoensis.</title>
        <authorList>
            <person name="Bae J.-W."/>
            <person name="Jeong Y.-S."/>
            <person name="Kang W."/>
        </authorList>
    </citation>
    <scope>NUCLEOTIDE SEQUENCE [LARGE SCALE GENOMIC DNA]</scope>
    <source>
        <strain evidence="7 8">L12M1</strain>
    </source>
</reference>
<dbReference type="RefSeq" id="WP_126613587.1">
    <property type="nucleotide sequence ID" value="NZ_CP034562.1"/>
</dbReference>
<accession>A0A3S9P251</accession>
<evidence type="ECO:0000256" key="5">
    <source>
        <dbReference type="ARBA" id="ARBA00023136"/>
    </source>
</evidence>
<dbReference type="InterPro" id="IPR002549">
    <property type="entry name" value="AI-2E-like"/>
</dbReference>
<dbReference type="GO" id="GO:0016020">
    <property type="term" value="C:membrane"/>
    <property type="evidence" value="ECO:0007669"/>
    <property type="project" value="UniProtKB-SubCell"/>
</dbReference>
<organism evidence="7 8">
    <name type="scientific">Flammeovirga pectinis</name>
    <dbReference type="NCBI Taxonomy" id="2494373"/>
    <lineage>
        <taxon>Bacteria</taxon>
        <taxon>Pseudomonadati</taxon>
        <taxon>Bacteroidota</taxon>
        <taxon>Cytophagia</taxon>
        <taxon>Cytophagales</taxon>
        <taxon>Flammeovirgaceae</taxon>
        <taxon>Flammeovirga</taxon>
    </lineage>
</organism>
<feature type="transmembrane region" description="Helical" evidence="6">
    <location>
        <begin position="12"/>
        <end position="41"/>
    </location>
</feature>
<name>A0A3S9P251_9BACT</name>
<evidence type="ECO:0000256" key="3">
    <source>
        <dbReference type="ARBA" id="ARBA00022692"/>
    </source>
</evidence>
<dbReference type="Proteomes" id="UP000267268">
    <property type="component" value="Chromosome 1"/>
</dbReference>
<protein>
    <submittedName>
        <fullName evidence="7">AI-2E family transporter</fullName>
    </submittedName>
</protein>
<proteinExistence type="inferred from homology"/>
<dbReference type="AlphaFoldDB" id="A0A3S9P251"/>
<evidence type="ECO:0000313" key="7">
    <source>
        <dbReference type="EMBL" id="AZQ62261.1"/>
    </source>
</evidence>
<feature type="transmembrane region" description="Helical" evidence="6">
    <location>
        <begin position="192"/>
        <end position="214"/>
    </location>
</feature>
<evidence type="ECO:0000256" key="1">
    <source>
        <dbReference type="ARBA" id="ARBA00004141"/>
    </source>
</evidence>
<feature type="transmembrane region" description="Helical" evidence="6">
    <location>
        <begin position="258"/>
        <end position="279"/>
    </location>
</feature>
<feature type="transmembrane region" description="Helical" evidence="6">
    <location>
        <begin position="286"/>
        <end position="305"/>
    </location>
</feature>
<comment type="subcellular location">
    <subcellularLocation>
        <location evidence="1">Membrane</location>
        <topology evidence="1">Multi-pass membrane protein</topology>
    </subcellularLocation>
</comment>
<feature type="transmembrane region" description="Helical" evidence="6">
    <location>
        <begin position="61"/>
        <end position="80"/>
    </location>
</feature>
<feature type="transmembrane region" description="Helical" evidence="6">
    <location>
        <begin position="136"/>
        <end position="159"/>
    </location>
</feature>
<sequence>MISINKVTSISLLLVIIVVSLIFLKSILVPLILATIFWLIVVEVRTLIGNLLGSDKNKIPVWIQNILATLTIFAIFFVAIKMLSISIQNLTESLSHYDGNLVLIEDKVNNLFDIDITTSLNKMIGDYNFTSLLKNILTSVTGLFGNTFTIILYVVFLLLEESVFGDKLVKIYPDAKEYQAVVKMIAKIGNSVSSYLTLKSFVSLLTGVLSYMVLKLMGIDAPFFWALLIFALNYIPTIGSLIATLFPAFFTVIQFADLSSGLIVLLSVGVIQVIIGNLVEPKVMGNSLNISGLVVLIALAFWGALWGVVGMILSVPITVMMIIIFGEFESTRPIAIILSENGNIGTTIRESEKE</sequence>
<evidence type="ECO:0000313" key="8">
    <source>
        <dbReference type="Proteomes" id="UP000267268"/>
    </source>
</evidence>
<evidence type="ECO:0000256" key="4">
    <source>
        <dbReference type="ARBA" id="ARBA00022989"/>
    </source>
</evidence>
<gene>
    <name evidence="7" type="ORF">EI427_08430</name>
</gene>
<dbReference type="Pfam" id="PF01594">
    <property type="entry name" value="AI-2E_transport"/>
    <property type="match status" value="1"/>
</dbReference>
<keyword evidence="8" id="KW-1185">Reference proteome</keyword>
<dbReference type="PANTHER" id="PTHR21716">
    <property type="entry name" value="TRANSMEMBRANE PROTEIN"/>
    <property type="match status" value="1"/>
</dbReference>
<dbReference type="GO" id="GO:0055085">
    <property type="term" value="P:transmembrane transport"/>
    <property type="evidence" value="ECO:0007669"/>
    <property type="project" value="TreeGrafter"/>
</dbReference>
<feature type="transmembrane region" description="Helical" evidence="6">
    <location>
        <begin position="223"/>
        <end position="246"/>
    </location>
</feature>
<dbReference type="OrthoDB" id="9793390at2"/>
<comment type="similarity">
    <text evidence="2">Belongs to the autoinducer-2 exporter (AI-2E) (TC 2.A.86) family.</text>
</comment>